<comment type="caution">
    <text evidence="1">The sequence shown here is derived from an EMBL/GenBank/DDBJ whole genome shotgun (WGS) entry which is preliminary data.</text>
</comment>
<dbReference type="KEGG" id="tng:GSTEN00037837G001"/>
<accession>Q4RD91</accession>
<dbReference type="EMBL" id="CAAE01017121">
    <property type="protein sequence ID" value="CAG13641.1"/>
    <property type="molecule type" value="Genomic_DNA"/>
</dbReference>
<sequence length="25" mass="2853">ADSRLLETEFTLKLLSYSVNIIVDI</sequence>
<evidence type="ECO:0000313" key="1">
    <source>
        <dbReference type="EMBL" id="CAG13641.1"/>
    </source>
</evidence>
<protein>
    <submittedName>
        <fullName evidence="1">(spotted green pufferfish) hypothetical protein</fullName>
    </submittedName>
</protein>
<reference evidence="1" key="1">
    <citation type="journal article" date="2004" name="Nature">
        <title>Genome duplication in the teleost fish Tetraodon nigroviridis reveals the early vertebrate proto-karyotype.</title>
        <authorList>
            <person name="Jaillon O."/>
            <person name="Aury J.-M."/>
            <person name="Brunet F."/>
            <person name="Petit J.-L."/>
            <person name="Stange-Thomann N."/>
            <person name="Mauceli E."/>
            <person name="Bouneau L."/>
            <person name="Fischer C."/>
            <person name="Ozouf-Costaz C."/>
            <person name="Bernot A."/>
            <person name="Nicaud S."/>
            <person name="Jaffe D."/>
            <person name="Fisher S."/>
            <person name="Lutfalla G."/>
            <person name="Dossat C."/>
            <person name="Segurens B."/>
            <person name="Dasilva C."/>
            <person name="Salanoubat M."/>
            <person name="Levy M."/>
            <person name="Boudet N."/>
            <person name="Castellano S."/>
            <person name="Anthouard V."/>
            <person name="Jubin C."/>
            <person name="Castelli V."/>
            <person name="Katinka M."/>
            <person name="Vacherie B."/>
            <person name="Biemont C."/>
            <person name="Skalli Z."/>
            <person name="Cattolico L."/>
            <person name="Poulain J."/>
            <person name="De Berardinis V."/>
            <person name="Cruaud C."/>
            <person name="Duprat S."/>
            <person name="Brottier P."/>
            <person name="Coutanceau J.-P."/>
            <person name="Gouzy J."/>
            <person name="Parra G."/>
            <person name="Lardier G."/>
            <person name="Chapple C."/>
            <person name="McKernan K.J."/>
            <person name="McEwan P."/>
            <person name="Bosak S."/>
            <person name="Kellis M."/>
            <person name="Volff J.-N."/>
            <person name="Guigo R."/>
            <person name="Zody M.C."/>
            <person name="Mesirov J."/>
            <person name="Lindblad-Toh K."/>
            <person name="Birren B."/>
            <person name="Nusbaum C."/>
            <person name="Kahn D."/>
            <person name="Robinson-Rechavi M."/>
            <person name="Laudet V."/>
            <person name="Schachter V."/>
            <person name="Quetier F."/>
            <person name="Saurin W."/>
            <person name="Scarpelli C."/>
            <person name="Wincker P."/>
            <person name="Lander E.S."/>
            <person name="Weissenbach J."/>
            <person name="Roest Crollius H."/>
        </authorList>
    </citation>
    <scope>NUCLEOTIDE SEQUENCE [LARGE SCALE GENOMIC DNA]</scope>
</reference>
<feature type="non-terminal residue" evidence="1">
    <location>
        <position position="25"/>
    </location>
</feature>
<organism evidence="1">
    <name type="scientific">Tetraodon nigroviridis</name>
    <name type="common">Spotted green pufferfish</name>
    <name type="synonym">Chelonodon nigroviridis</name>
    <dbReference type="NCBI Taxonomy" id="99883"/>
    <lineage>
        <taxon>Eukaryota</taxon>
        <taxon>Metazoa</taxon>
        <taxon>Chordata</taxon>
        <taxon>Craniata</taxon>
        <taxon>Vertebrata</taxon>
        <taxon>Euteleostomi</taxon>
        <taxon>Actinopterygii</taxon>
        <taxon>Neopterygii</taxon>
        <taxon>Teleostei</taxon>
        <taxon>Neoteleostei</taxon>
        <taxon>Acanthomorphata</taxon>
        <taxon>Eupercaria</taxon>
        <taxon>Tetraodontiformes</taxon>
        <taxon>Tetradontoidea</taxon>
        <taxon>Tetraodontidae</taxon>
        <taxon>Tetraodon</taxon>
    </lineage>
</organism>
<reference evidence="1" key="2">
    <citation type="submission" date="2004-02" db="EMBL/GenBank/DDBJ databases">
        <authorList>
            <consortium name="Genoscope"/>
            <consortium name="Whitehead Institute Centre for Genome Research"/>
        </authorList>
    </citation>
    <scope>NUCLEOTIDE SEQUENCE</scope>
</reference>
<gene>
    <name evidence="1" type="ORF">GSTENG00037837001</name>
</gene>
<feature type="non-terminal residue" evidence="1">
    <location>
        <position position="1"/>
    </location>
</feature>
<proteinExistence type="predicted"/>
<name>Q4RD91_TETNG</name>
<dbReference type="AlphaFoldDB" id="Q4RD91"/>